<evidence type="ECO:0000313" key="3">
    <source>
        <dbReference type="Proteomes" id="UP001157418"/>
    </source>
</evidence>
<organism evidence="2 3">
    <name type="scientific">Lactuca virosa</name>
    <dbReference type="NCBI Taxonomy" id="75947"/>
    <lineage>
        <taxon>Eukaryota</taxon>
        <taxon>Viridiplantae</taxon>
        <taxon>Streptophyta</taxon>
        <taxon>Embryophyta</taxon>
        <taxon>Tracheophyta</taxon>
        <taxon>Spermatophyta</taxon>
        <taxon>Magnoliopsida</taxon>
        <taxon>eudicotyledons</taxon>
        <taxon>Gunneridae</taxon>
        <taxon>Pentapetalae</taxon>
        <taxon>asterids</taxon>
        <taxon>campanulids</taxon>
        <taxon>Asterales</taxon>
        <taxon>Asteraceae</taxon>
        <taxon>Cichorioideae</taxon>
        <taxon>Cichorieae</taxon>
        <taxon>Lactucinae</taxon>
        <taxon>Lactuca</taxon>
    </lineage>
</organism>
<keyword evidence="1" id="KW-0812">Transmembrane</keyword>
<feature type="transmembrane region" description="Helical" evidence="1">
    <location>
        <begin position="43"/>
        <end position="63"/>
    </location>
</feature>
<protein>
    <recommendedName>
        <fullName evidence="4">Transmembrane protein</fullName>
    </recommendedName>
</protein>
<proteinExistence type="predicted"/>
<comment type="caution">
    <text evidence="2">The sequence shown here is derived from an EMBL/GenBank/DDBJ whole genome shotgun (WGS) entry which is preliminary data.</text>
</comment>
<name>A0AAU9LES0_9ASTR</name>
<evidence type="ECO:0008006" key="4">
    <source>
        <dbReference type="Google" id="ProtNLM"/>
    </source>
</evidence>
<sequence length="101" mass="11921">MPSVRQNASKRCRFMYYNYTMKQKTQDGAFSCHLICHSIIQNLFLYGYGAIFNFLGILATVLIKANFDISFCHRCMMLFLMKSIWLQKMSQFSKVETKNQH</sequence>
<keyword evidence="3" id="KW-1185">Reference proteome</keyword>
<keyword evidence="1" id="KW-0472">Membrane</keyword>
<evidence type="ECO:0000256" key="1">
    <source>
        <dbReference type="SAM" id="Phobius"/>
    </source>
</evidence>
<keyword evidence="1" id="KW-1133">Transmembrane helix</keyword>
<dbReference type="AlphaFoldDB" id="A0AAU9LES0"/>
<reference evidence="2 3" key="1">
    <citation type="submission" date="2022-01" db="EMBL/GenBank/DDBJ databases">
        <authorList>
            <person name="Xiong W."/>
            <person name="Schranz E."/>
        </authorList>
    </citation>
    <scope>NUCLEOTIDE SEQUENCE [LARGE SCALE GENOMIC DNA]</scope>
</reference>
<accession>A0AAU9LES0</accession>
<evidence type="ECO:0000313" key="2">
    <source>
        <dbReference type="EMBL" id="CAH1414039.1"/>
    </source>
</evidence>
<dbReference type="Proteomes" id="UP001157418">
    <property type="component" value="Unassembled WGS sequence"/>
</dbReference>
<dbReference type="EMBL" id="CAKMRJ010000001">
    <property type="protein sequence ID" value="CAH1414039.1"/>
    <property type="molecule type" value="Genomic_DNA"/>
</dbReference>
<gene>
    <name evidence="2" type="ORF">LVIROSA_LOCUS1975</name>
</gene>